<dbReference type="Proteomes" id="UP001501231">
    <property type="component" value="Unassembled WGS sequence"/>
</dbReference>
<dbReference type="Gene3D" id="3.40.50.1820">
    <property type="entry name" value="alpha/beta hydrolase"/>
    <property type="match status" value="1"/>
</dbReference>
<comment type="caution">
    <text evidence="1">The sequence shown here is derived from an EMBL/GenBank/DDBJ whole genome shotgun (WGS) entry which is preliminary data.</text>
</comment>
<name>A0ABP5VNE7_9ACTN</name>
<keyword evidence="2" id="KW-1185">Reference proteome</keyword>
<organism evidence="1 2">
    <name type="scientific">Actinomadura vinacea</name>
    <dbReference type="NCBI Taxonomy" id="115336"/>
    <lineage>
        <taxon>Bacteria</taxon>
        <taxon>Bacillati</taxon>
        <taxon>Actinomycetota</taxon>
        <taxon>Actinomycetes</taxon>
        <taxon>Streptosporangiales</taxon>
        <taxon>Thermomonosporaceae</taxon>
        <taxon>Actinomadura</taxon>
    </lineage>
</organism>
<reference evidence="2" key="1">
    <citation type="journal article" date="2019" name="Int. J. Syst. Evol. Microbiol.">
        <title>The Global Catalogue of Microorganisms (GCM) 10K type strain sequencing project: providing services to taxonomists for standard genome sequencing and annotation.</title>
        <authorList>
            <consortium name="The Broad Institute Genomics Platform"/>
            <consortium name="The Broad Institute Genome Sequencing Center for Infectious Disease"/>
            <person name="Wu L."/>
            <person name="Ma J."/>
        </authorList>
    </citation>
    <scope>NUCLEOTIDE SEQUENCE [LARGE SCALE GENOMIC DNA]</scope>
    <source>
        <strain evidence="2">JCM 3325</strain>
    </source>
</reference>
<evidence type="ECO:0000313" key="2">
    <source>
        <dbReference type="Proteomes" id="UP001501231"/>
    </source>
</evidence>
<dbReference type="RefSeq" id="WP_344587223.1">
    <property type="nucleotide sequence ID" value="NZ_BAAARW010000003.1"/>
</dbReference>
<sequence length="343" mass="38794">MLPWSAEFAGRLEERVVSSEVLRGNPLNDPHERPVWVYLPPGYDDDPDRRYPAVYVIQGFTGHITMWRNRMPFRQPFPETADAVFARGEAPPAIVVYVDAWTSYGGSQFLDSPGTGRYHTYLCDEVVPWVDAQYRTLPTPAHRAITGKSSGGYGAMITPMLRPDLFGALATHAGDALFEYCYLGDFPAAVRHLRAYDGDIGRWWDDFNSRVSFTKPEDANLLEFIGYTAAYSARDDGTPELPFDTVTGVLKPEVWQRWLDLDPVRMVPRYAEALRSQRAVWIDGGTRDEWYLDVGAQAFRQALLDNGVDETVIHFELFDAAHGGIDYRYPLSLAWLCERIAPA</sequence>
<accession>A0ABP5VNE7</accession>
<proteinExistence type="predicted"/>
<gene>
    <name evidence="1" type="ORF">GCM10010191_09710</name>
</gene>
<keyword evidence="1" id="KW-0378">Hydrolase</keyword>
<dbReference type="PANTHER" id="PTHR48098">
    <property type="entry name" value="ENTEROCHELIN ESTERASE-RELATED"/>
    <property type="match status" value="1"/>
</dbReference>
<dbReference type="InterPro" id="IPR050583">
    <property type="entry name" value="Mycobacterial_A85_antigen"/>
</dbReference>
<dbReference type="InterPro" id="IPR000801">
    <property type="entry name" value="Esterase-like"/>
</dbReference>
<dbReference type="GO" id="GO:0016787">
    <property type="term" value="F:hydrolase activity"/>
    <property type="evidence" value="ECO:0007669"/>
    <property type="project" value="UniProtKB-KW"/>
</dbReference>
<protein>
    <submittedName>
        <fullName evidence="1">Alpha/beta hydrolase-fold protein</fullName>
    </submittedName>
</protein>
<evidence type="ECO:0000313" key="1">
    <source>
        <dbReference type="EMBL" id="GAA2404082.1"/>
    </source>
</evidence>
<dbReference type="SUPFAM" id="SSF53474">
    <property type="entry name" value="alpha/beta-Hydrolases"/>
    <property type="match status" value="1"/>
</dbReference>
<dbReference type="EMBL" id="BAAARW010000003">
    <property type="protein sequence ID" value="GAA2404082.1"/>
    <property type="molecule type" value="Genomic_DNA"/>
</dbReference>
<dbReference type="InterPro" id="IPR029058">
    <property type="entry name" value="AB_hydrolase_fold"/>
</dbReference>
<dbReference type="Pfam" id="PF00756">
    <property type="entry name" value="Esterase"/>
    <property type="match status" value="1"/>
</dbReference>